<dbReference type="GO" id="GO:0004564">
    <property type="term" value="F:beta-fructofuranosidase activity"/>
    <property type="evidence" value="ECO:0007669"/>
    <property type="project" value="UniProtKB-EC"/>
</dbReference>
<dbReference type="SUPFAM" id="SSF49899">
    <property type="entry name" value="Concanavalin A-like lectins/glucanases"/>
    <property type="match status" value="1"/>
</dbReference>
<keyword evidence="5 8" id="KW-0378">Hydrolase</keyword>
<evidence type="ECO:0000256" key="9">
    <source>
        <dbReference type="RuleBase" id="RU365015"/>
    </source>
</evidence>
<evidence type="ECO:0000313" key="12">
    <source>
        <dbReference type="EMBL" id="MFC0471103.1"/>
    </source>
</evidence>
<dbReference type="Pfam" id="PF08244">
    <property type="entry name" value="Glyco_hydro_32C"/>
    <property type="match status" value="1"/>
</dbReference>
<dbReference type="CDD" id="cd18623">
    <property type="entry name" value="GH32_ScrB-like"/>
    <property type="match status" value="1"/>
</dbReference>
<protein>
    <recommendedName>
        <fullName evidence="4 8">Sucrose-6-phosphate hydrolase</fullName>
        <ecNumber evidence="3 8">3.2.1.26</ecNumber>
    </recommendedName>
    <alternativeName>
        <fullName evidence="7 9">Invertase</fullName>
    </alternativeName>
</protein>
<sequence length="483" mass="55158">MNKDEQLRNKAYDEIEKQKKLVDQDPYRLHYHIMPPVGLLNDPNGFIQWNGTYHLYYQWMPFKTGHGAKFWGHYSSTDLVNWKHEEIALTPSEWYEKNGCYSGSAIEHDGEMYVYYTGNVKDENGDRKTYQCLAVSSDGLQFEKKGPVVELPSQYTAHFRDPKVWKQDGQYFMVVGAQTTELKGAVALLRSNNLVDWTHIGILTGGGTGKLADFGYMFECPDLFYLSGLDALIFSPQGLEADGMKYQNVYQAGYVVGTFDVKAGTYEHGEFVELDRGFDFYAPQTTEDESGRRLLFAWMSVPDQDEQDHPTIEHQWLHNMTIPRELQLVEGKIFQLPVQEMENLRVGAAIEHEVEMENESVQLKGVSGKAVELILEDIAVSDGCFDLSIGGAARIAYSKEQKIFTLERQSYVDGVVEKRQCQLDTLSSLHLFIDTSSLEIFINGGEETFTARFYPAPDNETIRFQASKKSNFKIKKWELAKVF</sequence>
<dbReference type="SMART" id="SM00640">
    <property type="entry name" value="Glyco_32"/>
    <property type="match status" value="1"/>
</dbReference>
<evidence type="ECO:0000256" key="3">
    <source>
        <dbReference type="ARBA" id="ARBA00012758"/>
    </source>
</evidence>
<dbReference type="NCBIfam" id="TIGR01322">
    <property type="entry name" value="scrB_fam"/>
    <property type="match status" value="1"/>
</dbReference>
<dbReference type="PROSITE" id="PS00609">
    <property type="entry name" value="GLYCOSYL_HYDROL_F32"/>
    <property type="match status" value="1"/>
</dbReference>
<dbReference type="Gene3D" id="2.60.120.560">
    <property type="entry name" value="Exo-inulinase, domain 1"/>
    <property type="match status" value="1"/>
</dbReference>
<dbReference type="InterPro" id="IPR013189">
    <property type="entry name" value="Glyco_hydro_32_C"/>
</dbReference>
<evidence type="ECO:0000256" key="5">
    <source>
        <dbReference type="ARBA" id="ARBA00022801"/>
    </source>
</evidence>
<accession>A0ABV6KGC8</accession>
<organism evidence="12 13">
    <name type="scientific">Halalkalibacter kiskunsagensis</name>
    <dbReference type="NCBI Taxonomy" id="1548599"/>
    <lineage>
        <taxon>Bacteria</taxon>
        <taxon>Bacillati</taxon>
        <taxon>Bacillota</taxon>
        <taxon>Bacilli</taxon>
        <taxon>Bacillales</taxon>
        <taxon>Bacillaceae</taxon>
        <taxon>Halalkalibacter</taxon>
    </lineage>
</organism>
<dbReference type="EMBL" id="JBHLUX010000030">
    <property type="protein sequence ID" value="MFC0471103.1"/>
    <property type="molecule type" value="Genomic_DNA"/>
</dbReference>
<comment type="similarity">
    <text evidence="2 8">Belongs to the glycosyl hydrolase 32 family.</text>
</comment>
<dbReference type="InterPro" id="IPR023296">
    <property type="entry name" value="Glyco_hydro_beta-prop_sf"/>
</dbReference>
<dbReference type="RefSeq" id="WP_335958742.1">
    <property type="nucleotide sequence ID" value="NZ_JAXBLX010000002.1"/>
</dbReference>
<feature type="domain" description="Glycosyl hydrolase family 32 C-terminal" evidence="11">
    <location>
        <begin position="340"/>
        <end position="471"/>
    </location>
</feature>
<dbReference type="PANTHER" id="PTHR43101">
    <property type="entry name" value="BETA-FRUCTOSIDASE"/>
    <property type="match status" value="1"/>
</dbReference>
<evidence type="ECO:0000256" key="6">
    <source>
        <dbReference type="ARBA" id="ARBA00023295"/>
    </source>
</evidence>
<dbReference type="Proteomes" id="UP001589838">
    <property type="component" value="Unassembled WGS sequence"/>
</dbReference>
<reference evidence="12 13" key="1">
    <citation type="submission" date="2024-09" db="EMBL/GenBank/DDBJ databases">
        <authorList>
            <person name="Sun Q."/>
            <person name="Mori K."/>
        </authorList>
    </citation>
    <scope>NUCLEOTIDE SEQUENCE [LARGE SCALE GENOMIC DNA]</scope>
    <source>
        <strain evidence="12 13">NCAIM B.02610</strain>
    </source>
</reference>
<comment type="pathway">
    <text evidence="1 9">Glycan biosynthesis; sucrose metabolism.</text>
</comment>
<name>A0ABV6KGC8_9BACI</name>
<dbReference type="InterPro" id="IPR013148">
    <property type="entry name" value="Glyco_hydro_32_N"/>
</dbReference>
<feature type="domain" description="Glycosyl hydrolase family 32 N-terminal" evidence="10">
    <location>
        <begin position="32"/>
        <end position="337"/>
    </location>
</feature>
<dbReference type="InterPro" id="IPR006232">
    <property type="entry name" value="Suc6P_hydrolase"/>
</dbReference>
<comment type="function">
    <text evidence="9">Enables the bacterium to metabolize sucrose as a sole carbon source.</text>
</comment>
<evidence type="ECO:0000256" key="8">
    <source>
        <dbReference type="RuleBase" id="RU362110"/>
    </source>
</evidence>
<dbReference type="PANTHER" id="PTHR43101:SF1">
    <property type="entry name" value="BETA-FRUCTOSIDASE"/>
    <property type="match status" value="1"/>
</dbReference>
<dbReference type="Pfam" id="PF00251">
    <property type="entry name" value="Glyco_hydro_32N"/>
    <property type="match status" value="1"/>
</dbReference>
<keyword evidence="9" id="KW-0963">Cytoplasm</keyword>
<evidence type="ECO:0000313" key="13">
    <source>
        <dbReference type="Proteomes" id="UP001589838"/>
    </source>
</evidence>
<evidence type="ECO:0000256" key="1">
    <source>
        <dbReference type="ARBA" id="ARBA00004914"/>
    </source>
</evidence>
<evidence type="ECO:0000259" key="11">
    <source>
        <dbReference type="Pfam" id="PF08244"/>
    </source>
</evidence>
<evidence type="ECO:0000256" key="7">
    <source>
        <dbReference type="ARBA" id="ARBA00033367"/>
    </source>
</evidence>
<evidence type="ECO:0000256" key="2">
    <source>
        <dbReference type="ARBA" id="ARBA00009902"/>
    </source>
</evidence>
<dbReference type="Gene3D" id="2.115.10.20">
    <property type="entry name" value="Glycosyl hydrolase domain, family 43"/>
    <property type="match status" value="1"/>
</dbReference>
<dbReference type="InterPro" id="IPR018053">
    <property type="entry name" value="Glyco_hydro_32_AS"/>
</dbReference>
<comment type="caution">
    <text evidence="12">The sequence shown here is derived from an EMBL/GenBank/DDBJ whole genome shotgun (WGS) entry which is preliminary data.</text>
</comment>
<gene>
    <name evidence="12" type="ORF">ACFFHM_11570</name>
</gene>
<comment type="catalytic activity">
    <reaction evidence="8">
        <text>Hydrolysis of terminal non-reducing beta-D-fructofuranoside residues in beta-D-fructofuranosides.</text>
        <dbReference type="EC" id="3.2.1.26"/>
    </reaction>
</comment>
<keyword evidence="9" id="KW-0119">Carbohydrate metabolism</keyword>
<proteinExistence type="inferred from homology"/>
<comment type="subcellular location">
    <subcellularLocation>
        <location evidence="9">Cytoplasm</location>
    </subcellularLocation>
</comment>
<dbReference type="InterPro" id="IPR001362">
    <property type="entry name" value="Glyco_hydro_32"/>
</dbReference>
<dbReference type="SUPFAM" id="SSF75005">
    <property type="entry name" value="Arabinanase/levansucrase/invertase"/>
    <property type="match status" value="1"/>
</dbReference>
<evidence type="ECO:0000256" key="4">
    <source>
        <dbReference type="ARBA" id="ARBA00019623"/>
    </source>
</evidence>
<keyword evidence="13" id="KW-1185">Reference proteome</keyword>
<keyword evidence="6 8" id="KW-0326">Glycosidase</keyword>
<evidence type="ECO:0000259" key="10">
    <source>
        <dbReference type="Pfam" id="PF00251"/>
    </source>
</evidence>
<dbReference type="EC" id="3.2.1.26" evidence="3 8"/>
<dbReference type="InterPro" id="IPR013320">
    <property type="entry name" value="ConA-like_dom_sf"/>
</dbReference>
<dbReference type="InterPro" id="IPR051214">
    <property type="entry name" value="GH32_Enzymes"/>
</dbReference>